<feature type="coiled-coil region" evidence="1">
    <location>
        <begin position="106"/>
        <end position="211"/>
    </location>
</feature>
<feature type="region of interest" description="Disordered" evidence="2">
    <location>
        <begin position="304"/>
        <end position="349"/>
    </location>
</feature>
<accession>A0A0F4ITP2</accession>
<dbReference type="PATRIC" id="fig|68223.7.peg.4593"/>
<comment type="caution">
    <text evidence="4">The sequence shown here is derived from an EMBL/GenBank/DDBJ whole genome shotgun (WGS) entry which is preliminary data.</text>
</comment>
<dbReference type="CDD" id="cd00093">
    <property type="entry name" value="HTH_XRE"/>
    <property type="match status" value="1"/>
</dbReference>
<proteinExistence type="predicted"/>
<organism evidence="4 5">
    <name type="scientific">Streptomyces katrae</name>
    <dbReference type="NCBI Taxonomy" id="68223"/>
    <lineage>
        <taxon>Bacteria</taxon>
        <taxon>Bacillati</taxon>
        <taxon>Actinomycetota</taxon>
        <taxon>Actinomycetes</taxon>
        <taxon>Kitasatosporales</taxon>
        <taxon>Streptomycetaceae</taxon>
        <taxon>Streptomyces</taxon>
    </lineage>
</organism>
<keyword evidence="3" id="KW-0812">Transmembrane</keyword>
<keyword evidence="3" id="KW-1133">Transmembrane helix</keyword>
<evidence type="ECO:0000256" key="1">
    <source>
        <dbReference type="SAM" id="Coils"/>
    </source>
</evidence>
<feature type="transmembrane region" description="Helical" evidence="3">
    <location>
        <begin position="536"/>
        <end position="556"/>
    </location>
</feature>
<evidence type="ECO:0000313" key="5">
    <source>
        <dbReference type="Proteomes" id="UP000033551"/>
    </source>
</evidence>
<evidence type="ECO:0000256" key="3">
    <source>
        <dbReference type="SAM" id="Phobius"/>
    </source>
</evidence>
<sequence length="570" mass="62240">MAPRREIPEGTAAGELARFLVGLVRGATVRELAEKLGKSPSAWGNYLNGAQLIPKALLGRLVEAYTTPGQVRQAKAVRAKALWTAAAAERRQASAGGGLVHQHQRRDDALQQAVKYRRLAENAEKHLKELQPILALTQSRLENAELQLRQAGERERTRIELQLSQAKERLSRVKLQQERARSRRLTAEEQQDFWLAEAAAAHEEINRLEREARDLAVPDSSVATLPREDSDVASRSDTEIDILLEHIEAEGREDEAEIELDLEPDSVETELVTITEAPRDGGGQEDAPLVIESVGVLEDHVRQPQPVEQTPVQPLSNVPLDKPSTSTDIQRGPAEPPLTSARDHHEDRAPTDTHLLDWLSTADTPQAVAHAFASLREREGGAGRWPAARLAAAAFGEGRTRSQNAVLSGLEADFLPESSQDLQALVRVLGTQEEVHAFDEAYKRVFEQARPLPAASSPLRPVPKIYNAFYVVSIPLLFAIPTGFVTGLRADPGPAGWKLAIYAVVGTLVASGTWVLQSLLREHVEGRFDVGPAGEWLSMTASVAFVMGLIISAAGFDYPGRWVAGAVGFL</sequence>
<evidence type="ECO:0000313" key="4">
    <source>
        <dbReference type="EMBL" id="KJY24046.1"/>
    </source>
</evidence>
<dbReference type="Proteomes" id="UP000033551">
    <property type="component" value="Unassembled WGS sequence"/>
</dbReference>
<gene>
    <name evidence="4" type="ORF">VR44_36465</name>
</gene>
<dbReference type="InterPro" id="IPR001387">
    <property type="entry name" value="Cro/C1-type_HTH"/>
</dbReference>
<feature type="compositionally biased region" description="Low complexity" evidence="2">
    <location>
        <begin position="304"/>
        <end position="314"/>
    </location>
</feature>
<dbReference type="AlphaFoldDB" id="A0A0F4ITP2"/>
<feature type="transmembrane region" description="Helical" evidence="3">
    <location>
        <begin position="468"/>
        <end position="487"/>
    </location>
</feature>
<dbReference type="RefSeq" id="WP_045951953.1">
    <property type="nucleotide sequence ID" value="NZ_JZWV01001304.1"/>
</dbReference>
<dbReference type="Pfam" id="PF13560">
    <property type="entry name" value="HTH_31"/>
    <property type="match status" value="1"/>
</dbReference>
<feature type="transmembrane region" description="Helical" evidence="3">
    <location>
        <begin position="499"/>
        <end position="516"/>
    </location>
</feature>
<keyword evidence="3" id="KW-0472">Membrane</keyword>
<protein>
    <submittedName>
        <fullName evidence="4">Uncharacterized protein</fullName>
    </submittedName>
</protein>
<dbReference type="OrthoDB" id="4214261at2"/>
<evidence type="ECO:0000256" key="2">
    <source>
        <dbReference type="SAM" id="MobiDB-lite"/>
    </source>
</evidence>
<dbReference type="EMBL" id="JZWV01001304">
    <property type="protein sequence ID" value="KJY24046.1"/>
    <property type="molecule type" value="Genomic_DNA"/>
</dbReference>
<reference evidence="4 5" key="1">
    <citation type="submission" date="2015-02" db="EMBL/GenBank/DDBJ databases">
        <authorList>
            <person name="Ju K.-S."/>
            <person name="Doroghazi J.R."/>
            <person name="Metcalf W."/>
        </authorList>
    </citation>
    <scope>NUCLEOTIDE SEQUENCE [LARGE SCALE GENOMIC DNA]</scope>
    <source>
        <strain evidence="4 5">NRRL ISP-5550</strain>
    </source>
</reference>
<keyword evidence="5" id="KW-1185">Reference proteome</keyword>
<keyword evidence="1" id="KW-0175">Coiled coil</keyword>
<name>A0A0F4ITP2_9ACTN</name>